<keyword evidence="1" id="KW-0472">Membrane</keyword>
<keyword evidence="1" id="KW-0812">Transmembrane</keyword>
<accession>A0A2P2J3X4</accession>
<protein>
    <submittedName>
        <fullName evidence="2">Uncharacterized protein</fullName>
    </submittedName>
</protein>
<reference evidence="2" key="1">
    <citation type="submission" date="2018-02" db="EMBL/GenBank/DDBJ databases">
        <title>Rhizophora mucronata_Transcriptome.</title>
        <authorList>
            <person name="Meera S.P."/>
            <person name="Sreeshan A."/>
            <person name="Augustine A."/>
        </authorList>
    </citation>
    <scope>NUCLEOTIDE SEQUENCE</scope>
    <source>
        <tissue evidence="2">Leaf</tissue>
    </source>
</reference>
<organism evidence="2">
    <name type="scientific">Rhizophora mucronata</name>
    <name type="common">Asiatic mangrove</name>
    <dbReference type="NCBI Taxonomy" id="61149"/>
    <lineage>
        <taxon>Eukaryota</taxon>
        <taxon>Viridiplantae</taxon>
        <taxon>Streptophyta</taxon>
        <taxon>Embryophyta</taxon>
        <taxon>Tracheophyta</taxon>
        <taxon>Spermatophyta</taxon>
        <taxon>Magnoliopsida</taxon>
        <taxon>eudicotyledons</taxon>
        <taxon>Gunneridae</taxon>
        <taxon>Pentapetalae</taxon>
        <taxon>rosids</taxon>
        <taxon>fabids</taxon>
        <taxon>Malpighiales</taxon>
        <taxon>Rhizophoraceae</taxon>
        <taxon>Rhizophora</taxon>
    </lineage>
</organism>
<evidence type="ECO:0000313" key="2">
    <source>
        <dbReference type="EMBL" id="MBW88172.1"/>
    </source>
</evidence>
<feature type="transmembrane region" description="Helical" evidence="1">
    <location>
        <begin position="21"/>
        <end position="39"/>
    </location>
</feature>
<proteinExistence type="predicted"/>
<name>A0A2P2J3X4_RHIMU</name>
<dbReference type="AlphaFoldDB" id="A0A2P2J3X4"/>
<evidence type="ECO:0000256" key="1">
    <source>
        <dbReference type="SAM" id="Phobius"/>
    </source>
</evidence>
<sequence>MNSELSKSLVMYRVKQSLHNGLILLFFFFFSLGFVGLNIG</sequence>
<dbReference type="EMBL" id="GGEC01007689">
    <property type="protein sequence ID" value="MBW88172.1"/>
    <property type="molecule type" value="Transcribed_RNA"/>
</dbReference>
<keyword evidence="1" id="KW-1133">Transmembrane helix</keyword>